<dbReference type="AlphaFoldDB" id="A0A1M3KZ38"/>
<dbReference type="Pfam" id="PF08811">
    <property type="entry name" value="DUF1800"/>
    <property type="match status" value="1"/>
</dbReference>
<evidence type="ECO:0000313" key="2">
    <source>
        <dbReference type="Proteomes" id="UP000184233"/>
    </source>
</evidence>
<name>A0A1M3KZ38_9BACT</name>
<proteinExistence type="predicted"/>
<evidence type="ECO:0008006" key="3">
    <source>
        <dbReference type="Google" id="ProtNLM"/>
    </source>
</evidence>
<gene>
    <name evidence="1" type="ORF">BGO89_07265</name>
</gene>
<dbReference type="Proteomes" id="UP000184233">
    <property type="component" value="Unassembled WGS sequence"/>
</dbReference>
<protein>
    <recommendedName>
        <fullName evidence="3">DUF1800 domain-containing protein</fullName>
    </recommendedName>
</protein>
<organism evidence="1 2">
    <name type="scientific">Candidatus Kapaibacterium thiocyanatum</name>
    <dbReference type="NCBI Taxonomy" id="1895771"/>
    <lineage>
        <taxon>Bacteria</taxon>
        <taxon>Pseudomonadati</taxon>
        <taxon>Candidatus Kapaibacteriota</taxon>
        <taxon>Candidatus Kapaibacteriia</taxon>
        <taxon>Candidatus Kapaibacteriales</taxon>
        <taxon>Candidatus Kapaibacteriaceae</taxon>
        <taxon>Candidatus Kapaibacterium</taxon>
    </lineage>
</organism>
<dbReference type="EMBL" id="MKVH01000021">
    <property type="protein sequence ID" value="OJX57761.1"/>
    <property type="molecule type" value="Genomic_DNA"/>
</dbReference>
<evidence type="ECO:0000313" key="1">
    <source>
        <dbReference type="EMBL" id="OJX57761.1"/>
    </source>
</evidence>
<accession>A0A1M3KZ38</accession>
<reference evidence="1 2" key="1">
    <citation type="submission" date="2016-09" db="EMBL/GenBank/DDBJ databases">
        <title>Genome-resolved meta-omics ties microbial dynamics to process performance in biotechnology for thiocyanate degradation.</title>
        <authorList>
            <person name="Kantor R.S."/>
            <person name="Huddy R.J."/>
            <person name="Iyer R."/>
            <person name="Thomas B.C."/>
            <person name="Brown C.T."/>
            <person name="Anantharaman K."/>
            <person name="Tringe S."/>
            <person name="Hettich R.L."/>
            <person name="Harrison S.T."/>
            <person name="Banfield J.F."/>
        </authorList>
    </citation>
    <scope>NUCLEOTIDE SEQUENCE [LARGE SCALE GENOMIC DNA]</scope>
    <source>
        <strain evidence="1">59-99</strain>
    </source>
</reference>
<dbReference type="InterPro" id="IPR014917">
    <property type="entry name" value="DUF1800"/>
</dbReference>
<sequence>MLESLPHGQWDHRRAAHLLRRISIGVRPEEIAVLASMPFDDAIDHILNPLSIDFDGYRHLTHDDVVSGVSPIDAPEWHAYFREKNLRYGDVRRWWIRTMLSEGTSIQERMVLFWHMLFTTSMNGAHYAEHVLDQNLFMRDNCLGDLRAMVDGITHGTAMQIYLDGIRNEWHDWFDGVNENHARELFELQTLGIPSDISPAYTQGDVAEAARAFSGWRLDEYWKDNGNGVRTLYRKRNTVWRKDHWDYRHKAVFGRTGPWNGHDVVSMLFTERPTHVARHICRRILAEFLTASPDERLVDALAQHLIDSGWSIGSTMRTLFRSGEFYAPGYRMGLVRSPIHLLVGTLRTIRTTYITDLDDADGRSENDLLDRLSSMGHLMYDPPNVSGWAGGMAWLSAASVPTRIDLCRRIALGEVEFKDYAGGRYVYTYDAYALASSLADPSDLEALVRATASFFLDTVDPHVCDALRFAFLQGASSPEWYAAQDDPTTDRRLRLGFATALGSPRYQLH</sequence>
<dbReference type="STRING" id="1895771.BGO89_07265"/>
<comment type="caution">
    <text evidence="1">The sequence shown here is derived from an EMBL/GenBank/DDBJ whole genome shotgun (WGS) entry which is preliminary data.</text>
</comment>